<feature type="compositionally biased region" description="Polar residues" evidence="6">
    <location>
        <begin position="61"/>
        <end position="72"/>
    </location>
</feature>
<evidence type="ECO:0000256" key="3">
    <source>
        <dbReference type="ARBA" id="ARBA00010895"/>
    </source>
</evidence>
<dbReference type="InterPro" id="IPR010487">
    <property type="entry name" value="NGRN/Rrg9"/>
</dbReference>
<evidence type="ECO:0000256" key="5">
    <source>
        <dbReference type="ARBA" id="ARBA00022946"/>
    </source>
</evidence>
<comment type="subcellular location">
    <subcellularLocation>
        <location evidence="2">Mitochondrion</location>
    </subcellularLocation>
</comment>
<dbReference type="GeneID" id="54472693"/>
<dbReference type="Pfam" id="PF06413">
    <property type="entry name" value="Neugrin"/>
    <property type="match status" value="1"/>
</dbReference>
<feature type="region of interest" description="Disordered" evidence="6">
    <location>
        <begin position="169"/>
        <end position="209"/>
    </location>
</feature>
<feature type="region of interest" description="Disordered" evidence="6">
    <location>
        <begin position="1"/>
        <end position="85"/>
    </location>
</feature>
<comment type="similarity">
    <text evidence="3">Belongs to the RRG9 family.</text>
</comment>
<protein>
    <recommendedName>
        <fullName evidence="4">Required for respiratory growth protein 9, mitochondrial</fullName>
    </recommendedName>
</protein>
<evidence type="ECO:0000256" key="6">
    <source>
        <dbReference type="SAM" id="MobiDB-lite"/>
    </source>
</evidence>
<dbReference type="EMBL" id="MU001642">
    <property type="protein sequence ID" value="KAF2479271.1"/>
    <property type="molecule type" value="Genomic_DNA"/>
</dbReference>
<name>A0A6A6PHR3_9PEZI</name>
<reference evidence="7" key="1">
    <citation type="journal article" date="2020" name="Stud. Mycol.">
        <title>101 Dothideomycetes genomes: a test case for predicting lifestyles and emergence of pathogens.</title>
        <authorList>
            <person name="Haridas S."/>
            <person name="Albert R."/>
            <person name="Binder M."/>
            <person name="Bloem J."/>
            <person name="Labutti K."/>
            <person name="Salamov A."/>
            <person name="Andreopoulos B."/>
            <person name="Baker S."/>
            <person name="Barry K."/>
            <person name="Bills G."/>
            <person name="Bluhm B."/>
            <person name="Cannon C."/>
            <person name="Castanera R."/>
            <person name="Culley D."/>
            <person name="Daum C."/>
            <person name="Ezra D."/>
            <person name="Gonzalez J."/>
            <person name="Henrissat B."/>
            <person name="Kuo A."/>
            <person name="Liang C."/>
            <person name="Lipzen A."/>
            <person name="Lutzoni F."/>
            <person name="Magnuson J."/>
            <person name="Mondo S."/>
            <person name="Nolan M."/>
            <person name="Ohm R."/>
            <person name="Pangilinan J."/>
            <person name="Park H.-J."/>
            <person name="Ramirez L."/>
            <person name="Alfaro M."/>
            <person name="Sun H."/>
            <person name="Tritt A."/>
            <person name="Yoshinaga Y."/>
            <person name="Zwiers L.-H."/>
            <person name="Turgeon B."/>
            <person name="Goodwin S."/>
            <person name="Spatafora J."/>
            <person name="Crous P."/>
            <person name="Grigoriev I."/>
        </authorList>
    </citation>
    <scope>NUCLEOTIDE SEQUENCE</scope>
    <source>
        <strain evidence="7">CBS 113389</strain>
    </source>
</reference>
<keyword evidence="8" id="KW-1185">Reference proteome</keyword>
<dbReference type="PANTHER" id="PTHR13475:SF3">
    <property type="entry name" value="NEUGRIN"/>
    <property type="match status" value="1"/>
</dbReference>
<dbReference type="PANTHER" id="PTHR13475">
    <property type="entry name" value="NEUGRIN"/>
    <property type="match status" value="1"/>
</dbReference>
<dbReference type="OrthoDB" id="5578174at2759"/>
<dbReference type="Proteomes" id="UP000799767">
    <property type="component" value="Unassembled WGS sequence"/>
</dbReference>
<feature type="compositionally biased region" description="Low complexity" evidence="6">
    <location>
        <begin position="16"/>
        <end position="26"/>
    </location>
</feature>
<dbReference type="RefSeq" id="XP_033585841.1">
    <property type="nucleotide sequence ID" value="XM_033731691.1"/>
</dbReference>
<gene>
    <name evidence="7" type="ORF">BDY17DRAFT_257482</name>
</gene>
<proteinExistence type="inferred from homology"/>
<dbReference type="GO" id="GO:0005739">
    <property type="term" value="C:mitochondrion"/>
    <property type="evidence" value="ECO:0007669"/>
    <property type="project" value="UniProtKB-SubCell"/>
</dbReference>
<evidence type="ECO:0000313" key="7">
    <source>
        <dbReference type="EMBL" id="KAF2479271.1"/>
    </source>
</evidence>
<evidence type="ECO:0000256" key="4">
    <source>
        <dbReference type="ARBA" id="ARBA00013566"/>
    </source>
</evidence>
<dbReference type="AlphaFoldDB" id="A0A6A6PHR3"/>
<dbReference type="GO" id="GO:0005634">
    <property type="term" value="C:nucleus"/>
    <property type="evidence" value="ECO:0007669"/>
    <property type="project" value="TreeGrafter"/>
</dbReference>
<sequence length="226" mass="25759">MLRPKSAVRKATNQSTAAPTTRRAAPVAKESTSKNKAYATTTQQRSNTKGRASRSKLDASPTKQPASVIETNPKTKSERELWQTQKNALKEKFGEQGWQPRKRLSPDTLDGIRALHVSDPNAYTTPVLAAHFQVTPEAIRRILKSKWRPNTEEIDDRKDRWERRGERKWKAMAEQGTRPPAKWRAKGIKTPHAEQKRAARRQDGRYVRWEDDTLEGAGSSLAQRIR</sequence>
<feature type="compositionally biased region" description="Basic and acidic residues" evidence="6">
    <location>
        <begin position="191"/>
        <end position="209"/>
    </location>
</feature>
<keyword evidence="5" id="KW-0809">Transit peptide</keyword>
<evidence type="ECO:0000256" key="2">
    <source>
        <dbReference type="ARBA" id="ARBA00004173"/>
    </source>
</evidence>
<organism evidence="7 8">
    <name type="scientific">Neohortaea acidophila</name>
    <dbReference type="NCBI Taxonomy" id="245834"/>
    <lineage>
        <taxon>Eukaryota</taxon>
        <taxon>Fungi</taxon>
        <taxon>Dikarya</taxon>
        <taxon>Ascomycota</taxon>
        <taxon>Pezizomycotina</taxon>
        <taxon>Dothideomycetes</taxon>
        <taxon>Dothideomycetidae</taxon>
        <taxon>Mycosphaerellales</taxon>
        <taxon>Teratosphaeriaceae</taxon>
        <taxon>Neohortaea</taxon>
    </lineage>
</organism>
<evidence type="ECO:0000313" key="8">
    <source>
        <dbReference type="Proteomes" id="UP000799767"/>
    </source>
</evidence>
<evidence type="ECO:0000256" key="1">
    <source>
        <dbReference type="ARBA" id="ARBA00003548"/>
    </source>
</evidence>
<accession>A0A6A6PHR3</accession>
<comment type="function">
    <text evidence="1">Required for respiratory activity and maintenance and expression of the mitochondrial genome.</text>
</comment>
<feature type="compositionally biased region" description="Polar residues" evidence="6">
    <location>
        <begin position="34"/>
        <end position="50"/>
    </location>
</feature>